<name>A0A1Q9EUS2_SYMMI</name>
<evidence type="ECO:0000256" key="2">
    <source>
        <dbReference type="SAM" id="Phobius"/>
    </source>
</evidence>
<feature type="transmembrane region" description="Helical" evidence="2">
    <location>
        <begin position="149"/>
        <end position="165"/>
    </location>
</feature>
<feature type="region of interest" description="Disordered" evidence="1">
    <location>
        <begin position="102"/>
        <end position="136"/>
    </location>
</feature>
<dbReference type="AlphaFoldDB" id="A0A1Q9EUS2"/>
<evidence type="ECO:0000313" key="3">
    <source>
        <dbReference type="EMBL" id="OLQ11149.1"/>
    </source>
</evidence>
<sequence length="289" mass="31869">MYGGYGGGMYGRSMYGGYGGMGSMYGGYGGGMYGGGMYGGMMGGMGMGMGSSYAESMFRMTQMLEMNSIMLEQLQEHVTTTFYRLRDVGEWIWALKSTATKSKELPAPDPSKPKPTATPSEAADAPETPLTPFASKEDKDKEIDRIKRRFKALLVLFGFFLFLVFRDNRRQQRRLLQQSSWSQGADGAMNAAATVATALPIALRPPRRVGAMSTSLMSTSKMITPGLETGMRDNHAWRAAIEKEVMQRAVRKPGLIESVTRDMKQYLTLWVPILYGILQLWAALGACSF</sequence>
<gene>
    <name evidence="3" type="ORF">AK812_SmicGene5032</name>
</gene>
<evidence type="ECO:0000256" key="1">
    <source>
        <dbReference type="SAM" id="MobiDB-lite"/>
    </source>
</evidence>
<evidence type="ECO:0008006" key="5">
    <source>
        <dbReference type="Google" id="ProtNLM"/>
    </source>
</evidence>
<dbReference type="Proteomes" id="UP000186817">
    <property type="component" value="Unassembled WGS sequence"/>
</dbReference>
<organism evidence="3 4">
    <name type="scientific">Symbiodinium microadriaticum</name>
    <name type="common">Dinoflagellate</name>
    <name type="synonym">Zooxanthella microadriatica</name>
    <dbReference type="NCBI Taxonomy" id="2951"/>
    <lineage>
        <taxon>Eukaryota</taxon>
        <taxon>Sar</taxon>
        <taxon>Alveolata</taxon>
        <taxon>Dinophyceae</taxon>
        <taxon>Suessiales</taxon>
        <taxon>Symbiodiniaceae</taxon>
        <taxon>Symbiodinium</taxon>
    </lineage>
</organism>
<protein>
    <recommendedName>
        <fullName evidence="5">Peroxin-13</fullName>
    </recommendedName>
</protein>
<keyword evidence="2" id="KW-0472">Membrane</keyword>
<keyword evidence="2" id="KW-1133">Transmembrane helix</keyword>
<evidence type="ECO:0000313" key="4">
    <source>
        <dbReference type="Proteomes" id="UP000186817"/>
    </source>
</evidence>
<feature type="transmembrane region" description="Helical" evidence="2">
    <location>
        <begin position="266"/>
        <end position="284"/>
    </location>
</feature>
<feature type="transmembrane region" description="Helical" evidence="2">
    <location>
        <begin position="185"/>
        <end position="203"/>
    </location>
</feature>
<comment type="caution">
    <text evidence="3">The sequence shown here is derived from an EMBL/GenBank/DDBJ whole genome shotgun (WGS) entry which is preliminary data.</text>
</comment>
<accession>A0A1Q9EUS2</accession>
<reference evidence="3 4" key="1">
    <citation type="submission" date="2016-02" db="EMBL/GenBank/DDBJ databases">
        <title>Genome analysis of coral dinoflagellate symbionts highlights evolutionary adaptations to a symbiotic lifestyle.</title>
        <authorList>
            <person name="Aranda M."/>
            <person name="Li Y."/>
            <person name="Liew Y.J."/>
            <person name="Baumgarten S."/>
            <person name="Simakov O."/>
            <person name="Wilson M."/>
            <person name="Piel J."/>
            <person name="Ashoor H."/>
            <person name="Bougouffa S."/>
            <person name="Bajic V.B."/>
            <person name="Ryu T."/>
            <person name="Ravasi T."/>
            <person name="Bayer T."/>
            <person name="Micklem G."/>
            <person name="Kim H."/>
            <person name="Bhak J."/>
            <person name="Lajeunesse T.C."/>
            <person name="Voolstra C.R."/>
        </authorList>
    </citation>
    <scope>NUCLEOTIDE SEQUENCE [LARGE SCALE GENOMIC DNA]</scope>
    <source>
        <strain evidence="3 4">CCMP2467</strain>
    </source>
</reference>
<dbReference type="OrthoDB" id="449122at2759"/>
<proteinExistence type="predicted"/>
<dbReference type="EMBL" id="LSRX01000064">
    <property type="protein sequence ID" value="OLQ11149.1"/>
    <property type="molecule type" value="Genomic_DNA"/>
</dbReference>
<keyword evidence="2" id="KW-0812">Transmembrane</keyword>
<feature type="transmembrane region" description="Helical" evidence="2">
    <location>
        <begin position="31"/>
        <end position="54"/>
    </location>
</feature>
<keyword evidence="4" id="KW-1185">Reference proteome</keyword>